<dbReference type="CDD" id="cd06849">
    <property type="entry name" value="lipoyl_domain"/>
    <property type="match status" value="1"/>
</dbReference>
<evidence type="ECO:0000256" key="1">
    <source>
        <dbReference type="ARBA" id="ARBA00001938"/>
    </source>
</evidence>
<dbReference type="AlphaFoldDB" id="A0A9E8HQI2"/>
<dbReference type="PROSITE" id="PS50968">
    <property type="entry name" value="BIOTINYL_LIPOYL"/>
    <property type="match status" value="1"/>
</dbReference>
<dbReference type="PANTHER" id="PTHR43178:SF12">
    <property type="entry name" value="DIHYDROLIPOAMIDE ACETYLTRANSFERASE COMPONENT OF PYRUVATE DEHYDROGENASE COMPLEX"/>
    <property type="match status" value="1"/>
</dbReference>
<evidence type="ECO:0000256" key="3">
    <source>
        <dbReference type="ARBA" id="ARBA00011484"/>
    </source>
</evidence>
<organism evidence="9 10">
    <name type="scientific">Alkalimarinus sediminis</name>
    <dbReference type="NCBI Taxonomy" id="1632866"/>
    <lineage>
        <taxon>Bacteria</taxon>
        <taxon>Pseudomonadati</taxon>
        <taxon>Pseudomonadota</taxon>
        <taxon>Gammaproteobacteria</taxon>
        <taxon>Alteromonadales</taxon>
        <taxon>Alteromonadaceae</taxon>
        <taxon>Alkalimarinus</taxon>
    </lineage>
</organism>
<dbReference type="SUPFAM" id="SSF51230">
    <property type="entry name" value="Single hybrid motif"/>
    <property type="match status" value="1"/>
</dbReference>
<evidence type="ECO:0000256" key="4">
    <source>
        <dbReference type="ARBA" id="ARBA00022679"/>
    </source>
</evidence>
<evidence type="ECO:0000256" key="7">
    <source>
        <dbReference type="RuleBase" id="RU003423"/>
    </source>
</evidence>
<comment type="similarity">
    <text evidence="2 7">Belongs to the 2-oxoacid dehydrogenase family.</text>
</comment>
<name>A0A9E8HQI2_9ALTE</name>
<evidence type="ECO:0000313" key="9">
    <source>
        <dbReference type="EMBL" id="UZW74681.1"/>
    </source>
</evidence>
<dbReference type="KEGG" id="asem:NNL22_16925"/>
<reference evidence="9" key="1">
    <citation type="submission" date="2022-07" db="EMBL/GenBank/DDBJ databases">
        <title>Alkalimarinus sp. nov., isolated from gut of a Alitta virens.</title>
        <authorList>
            <person name="Yang A.I."/>
            <person name="Shin N.-R."/>
        </authorList>
    </citation>
    <scope>NUCLEOTIDE SEQUENCE</scope>
    <source>
        <strain evidence="9">FA028</strain>
    </source>
</reference>
<gene>
    <name evidence="9" type="ORF">NNL22_16925</name>
</gene>
<evidence type="ECO:0000256" key="2">
    <source>
        <dbReference type="ARBA" id="ARBA00007317"/>
    </source>
</evidence>
<dbReference type="Proteomes" id="UP001164472">
    <property type="component" value="Chromosome"/>
</dbReference>
<comment type="subunit">
    <text evidence="3">Forms a 24-polypeptide structural core with octahedral symmetry.</text>
</comment>
<keyword evidence="5 7" id="KW-0450">Lipoyl</keyword>
<dbReference type="GO" id="GO:0016407">
    <property type="term" value="F:acetyltransferase activity"/>
    <property type="evidence" value="ECO:0007669"/>
    <property type="project" value="TreeGrafter"/>
</dbReference>
<comment type="cofactor">
    <cofactor evidence="1 7">
        <name>(R)-lipoate</name>
        <dbReference type="ChEBI" id="CHEBI:83088"/>
    </cofactor>
</comment>
<evidence type="ECO:0000259" key="8">
    <source>
        <dbReference type="PROSITE" id="PS50968"/>
    </source>
</evidence>
<dbReference type="SUPFAM" id="SSF52777">
    <property type="entry name" value="CoA-dependent acyltransferases"/>
    <property type="match status" value="1"/>
</dbReference>
<dbReference type="EMBL" id="CP101527">
    <property type="protein sequence ID" value="UZW74681.1"/>
    <property type="molecule type" value="Genomic_DNA"/>
</dbReference>
<feature type="domain" description="Lipoyl-binding" evidence="8">
    <location>
        <begin position="1"/>
        <end position="76"/>
    </location>
</feature>
<keyword evidence="10" id="KW-1185">Reference proteome</keyword>
<dbReference type="InterPro" id="IPR050743">
    <property type="entry name" value="2-oxoacid_DH_E2_comp"/>
</dbReference>
<dbReference type="Gene3D" id="2.40.50.100">
    <property type="match status" value="1"/>
</dbReference>
<dbReference type="Gene3D" id="3.30.559.10">
    <property type="entry name" value="Chloramphenicol acetyltransferase-like domain"/>
    <property type="match status" value="1"/>
</dbReference>
<accession>A0A9E8HQI2</accession>
<dbReference type="GO" id="GO:0005737">
    <property type="term" value="C:cytoplasm"/>
    <property type="evidence" value="ECO:0007669"/>
    <property type="project" value="TreeGrafter"/>
</dbReference>
<dbReference type="RefSeq" id="WP_251810108.1">
    <property type="nucleotide sequence ID" value="NZ_CP101527.1"/>
</dbReference>
<dbReference type="Gene3D" id="4.10.320.10">
    <property type="entry name" value="E3-binding domain"/>
    <property type="match status" value="1"/>
</dbReference>
<sequence>MKYFKLPDLGEGLPEAEIVRWHVNVGDTVKVDQLMVEVETAKAIVEIPCPQEGVIVALFGADGDIIHTGEPLVEFQSDQQDDSGTVVGQLKTAETGSTADHFIIGAAPSSEQAHHATVHTRTTPAIRALAKHLKVDLEQLTPAPGKQMISATDVEKAAELQQTHGEAIPLRGVRRTMAKAMAQSHAQIVPVTLMEDADIHDWKKDTDLTMRLIQGITKACQASPNLNAWFDGNSLSLRVLNQINIGIAVDSEDGLFVPVLNDVANRSLKDLREGLDRLRRDIKDRSIPPNEMQGATITLSNFGTIAGRYANPVVVPPQVAIVGCGVARDEVIARKGEMVIRKILPLSVTFDHRAATGGEAARFMAALIESLQQT</sequence>
<keyword evidence="4 7" id="KW-0808">Transferase</keyword>
<dbReference type="PANTHER" id="PTHR43178">
    <property type="entry name" value="DIHYDROLIPOAMIDE ACETYLTRANSFERASE COMPONENT OF PYRUVATE DEHYDROGENASE COMPLEX"/>
    <property type="match status" value="1"/>
</dbReference>
<dbReference type="InterPro" id="IPR003016">
    <property type="entry name" value="2-oxoA_DH_lipoyl-BS"/>
</dbReference>
<evidence type="ECO:0000256" key="5">
    <source>
        <dbReference type="ARBA" id="ARBA00022823"/>
    </source>
</evidence>
<dbReference type="PROSITE" id="PS00189">
    <property type="entry name" value="LIPOYL"/>
    <property type="match status" value="1"/>
</dbReference>
<dbReference type="InterPro" id="IPR000089">
    <property type="entry name" value="Biotin_lipoyl"/>
</dbReference>
<dbReference type="InterPro" id="IPR011053">
    <property type="entry name" value="Single_hybrid_motif"/>
</dbReference>
<dbReference type="InterPro" id="IPR001078">
    <property type="entry name" value="2-oxoacid_DH_actylTfrase"/>
</dbReference>
<dbReference type="Pfam" id="PF00364">
    <property type="entry name" value="Biotin_lipoyl"/>
    <property type="match status" value="1"/>
</dbReference>
<evidence type="ECO:0000256" key="6">
    <source>
        <dbReference type="ARBA" id="ARBA00023315"/>
    </source>
</evidence>
<dbReference type="GO" id="GO:0031405">
    <property type="term" value="F:lipoic acid binding"/>
    <property type="evidence" value="ECO:0007669"/>
    <property type="project" value="TreeGrafter"/>
</dbReference>
<dbReference type="InterPro" id="IPR023213">
    <property type="entry name" value="CAT-like_dom_sf"/>
</dbReference>
<dbReference type="EC" id="2.3.1.-" evidence="7"/>
<evidence type="ECO:0000313" key="10">
    <source>
        <dbReference type="Proteomes" id="UP001164472"/>
    </source>
</evidence>
<protein>
    <recommendedName>
        <fullName evidence="7">Dihydrolipoamide acetyltransferase component of pyruvate dehydrogenase complex</fullName>
        <ecNumber evidence="7">2.3.1.-</ecNumber>
    </recommendedName>
</protein>
<dbReference type="Pfam" id="PF00198">
    <property type="entry name" value="2-oxoacid_dh"/>
    <property type="match status" value="1"/>
</dbReference>
<dbReference type="InterPro" id="IPR036625">
    <property type="entry name" value="E3-bd_dom_sf"/>
</dbReference>
<keyword evidence="6 7" id="KW-0012">Acyltransferase</keyword>
<proteinExistence type="inferred from homology"/>